<accession>A0A086T0I0</accession>
<name>A0A086T0I0_HAPC1</name>
<evidence type="ECO:0000313" key="1">
    <source>
        <dbReference type="EMBL" id="KFH42862.1"/>
    </source>
</evidence>
<dbReference type="AlphaFoldDB" id="A0A086T0I0"/>
<reference evidence="2" key="1">
    <citation type="journal article" date="2014" name="Genome Announc.">
        <title>Genome sequence and annotation of Acremonium chrysogenum, producer of the beta-lactam antibiotic cephalosporin C.</title>
        <authorList>
            <person name="Terfehr D."/>
            <person name="Dahlmann T.A."/>
            <person name="Specht T."/>
            <person name="Zadra I."/>
            <person name="Kuernsteiner H."/>
            <person name="Kueck U."/>
        </authorList>
    </citation>
    <scope>NUCLEOTIDE SEQUENCE [LARGE SCALE GENOMIC DNA]</scope>
    <source>
        <strain evidence="2">ATCC 11550 / CBS 779.69 / DSM 880 / IAM 14645 / JCM 23072 / IMI 49137</strain>
    </source>
</reference>
<organism evidence="1 2">
    <name type="scientific">Hapsidospora chrysogenum (strain ATCC 11550 / CBS 779.69 / DSM 880 / IAM 14645 / JCM 23072 / IMI 49137)</name>
    <name type="common">Acremonium chrysogenum</name>
    <dbReference type="NCBI Taxonomy" id="857340"/>
    <lineage>
        <taxon>Eukaryota</taxon>
        <taxon>Fungi</taxon>
        <taxon>Dikarya</taxon>
        <taxon>Ascomycota</taxon>
        <taxon>Pezizomycotina</taxon>
        <taxon>Sordariomycetes</taxon>
        <taxon>Hypocreomycetidae</taxon>
        <taxon>Hypocreales</taxon>
        <taxon>Bionectriaceae</taxon>
        <taxon>Hapsidospora</taxon>
    </lineage>
</organism>
<evidence type="ECO:0000313" key="2">
    <source>
        <dbReference type="Proteomes" id="UP000029964"/>
    </source>
</evidence>
<protein>
    <submittedName>
        <fullName evidence="1">Uncharacterized protein</fullName>
    </submittedName>
</protein>
<comment type="caution">
    <text evidence="1">The sequence shown here is derived from an EMBL/GenBank/DDBJ whole genome shotgun (WGS) entry which is preliminary data.</text>
</comment>
<dbReference type="EMBL" id="JPKY01000083">
    <property type="protein sequence ID" value="KFH42862.1"/>
    <property type="molecule type" value="Genomic_DNA"/>
</dbReference>
<dbReference type="HOGENOM" id="CLU_2346166_0_0_1"/>
<gene>
    <name evidence="1" type="ORF">ACRE_063940</name>
</gene>
<sequence>MSIFASGVHLIRIPDYSSITSPVKLNSVKKLLARASSVAAGSEELVLRVPLPHGYQFRVVMVQVVDEKCAGVVPMVLAERLAQLGGPCRYPTALETG</sequence>
<dbReference type="Proteomes" id="UP000029964">
    <property type="component" value="Unassembled WGS sequence"/>
</dbReference>
<keyword evidence="2" id="KW-1185">Reference proteome</keyword>
<proteinExistence type="predicted"/>